<dbReference type="EMBL" id="VWRR01000015">
    <property type="protein sequence ID" value="KAF6001268.1"/>
    <property type="molecule type" value="Genomic_DNA"/>
</dbReference>
<feature type="compositionally biased region" description="Polar residues" evidence="1">
    <location>
        <begin position="118"/>
        <end position="131"/>
    </location>
</feature>
<feature type="domain" description="Borealin N-terminal" evidence="2">
    <location>
        <begin position="8"/>
        <end position="58"/>
    </location>
</feature>
<accession>A0A7J7IE15</accession>
<dbReference type="OrthoDB" id="10625203at2759"/>
<dbReference type="InterPro" id="IPR018851">
    <property type="entry name" value="Borealin_N"/>
</dbReference>
<keyword evidence="4" id="KW-1185">Reference proteome</keyword>
<gene>
    <name evidence="3" type="ORF">F1559_002175</name>
</gene>
<comment type="caution">
    <text evidence="3">The sequence shown here is derived from an EMBL/GenBank/DDBJ whole genome shotgun (WGS) entry which is preliminary data.</text>
</comment>
<dbReference type="Proteomes" id="UP000530660">
    <property type="component" value="Unassembled WGS sequence"/>
</dbReference>
<evidence type="ECO:0000256" key="1">
    <source>
        <dbReference type="SAM" id="MobiDB-lite"/>
    </source>
</evidence>
<evidence type="ECO:0000313" key="3">
    <source>
        <dbReference type="EMBL" id="KAF6001268.1"/>
    </source>
</evidence>
<sequence length="220" mass="24634">MDKENLELGLKDIEHQLETRCAEIRKAAEDAVLSLRNSYHSQLIRLPRKLRATPLSALFTAEELQAIGYSFKESTVGETVRTKRNRPNYAQPGSKDTDRARNRKSKNQRKGLVDKSDPVSSRNSPKSSQGDSRVEEAFQTEPGAREDVRKASGHSVEQTDFETALRTVLERLLPDQNVSVAEAAQSITPNLLKLFHERADLNKVEVKSSGPKQVSSPVRK</sequence>
<evidence type="ECO:0000313" key="4">
    <source>
        <dbReference type="Proteomes" id="UP000530660"/>
    </source>
</evidence>
<organism evidence="3 4">
    <name type="scientific">Cyanidiococcus yangmingshanensis</name>
    <dbReference type="NCBI Taxonomy" id="2690220"/>
    <lineage>
        <taxon>Eukaryota</taxon>
        <taxon>Rhodophyta</taxon>
        <taxon>Bangiophyceae</taxon>
        <taxon>Cyanidiales</taxon>
        <taxon>Cyanidiaceae</taxon>
        <taxon>Cyanidiococcus</taxon>
    </lineage>
</organism>
<proteinExistence type="predicted"/>
<name>A0A7J7IE15_9RHOD</name>
<protein>
    <recommendedName>
        <fullName evidence="2">Borealin N-terminal domain-containing protein</fullName>
    </recommendedName>
</protein>
<dbReference type="Pfam" id="PF10444">
    <property type="entry name" value="Nbl1_Borealin_N"/>
    <property type="match status" value="1"/>
</dbReference>
<evidence type="ECO:0000259" key="2">
    <source>
        <dbReference type="Pfam" id="PF10444"/>
    </source>
</evidence>
<dbReference type="Gene3D" id="6.10.250.1900">
    <property type="match status" value="1"/>
</dbReference>
<feature type="region of interest" description="Disordered" evidence="1">
    <location>
        <begin position="78"/>
        <end position="158"/>
    </location>
</feature>
<dbReference type="AlphaFoldDB" id="A0A7J7IE15"/>
<reference evidence="3 4" key="1">
    <citation type="journal article" date="2020" name="J. Phycol.">
        <title>Comparative genome analysis reveals Cyanidiococcus gen. nov., a new extremophilic red algal genus sister to Cyanidioschyzon (Cyanidioschyzonaceae, Rhodophyta).</title>
        <authorList>
            <person name="Liu S.-L."/>
            <person name="Chiang Y.-R."/>
            <person name="Yoon H.S."/>
            <person name="Fu H.-Y."/>
        </authorList>
    </citation>
    <scope>NUCLEOTIDE SEQUENCE [LARGE SCALE GENOMIC DNA]</scope>
    <source>
        <strain evidence="3 4">THAL066</strain>
    </source>
</reference>